<dbReference type="EMBL" id="JBHTBQ010000012">
    <property type="protein sequence ID" value="MFC7419721.1"/>
    <property type="molecule type" value="Genomic_DNA"/>
</dbReference>
<evidence type="ECO:0000259" key="7">
    <source>
        <dbReference type="Pfam" id="PF18047"/>
    </source>
</evidence>
<dbReference type="InterPro" id="IPR036852">
    <property type="entry name" value="Peptidase_S8/S53_dom_sf"/>
</dbReference>
<dbReference type="InterPro" id="IPR000209">
    <property type="entry name" value="Peptidase_S8/S53_dom"/>
</dbReference>
<dbReference type="NCBIfam" id="TIGR03895">
    <property type="entry name" value="protease_PatA"/>
    <property type="match status" value="1"/>
</dbReference>
<dbReference type="InterPro" id="IPR034056">
    <property type="entry name" value="Pep_S8_PatG/PatA-like"/>
</dbReference>
<dbReference type="PANTHER" id="PTHR43806">
    <property type="entry name" value="PEPTIDASE S8"/>
    <property type="match status" value="1"/>
</dbReference>
<name>A0ABW2QW95_9NEIS</name>
<dbReference type="PANTHER" id="PTHR43806:SF11">
    <property type="entry name" value="CEREVISIN-RELATED"/>
    <property type="match status" value="1"/>
</dbReference>
<evidence type="ECO:0000256" key="4">
    <source>
        <dbReference type="ARBA" id="ARBA00022825"/>
    </source>
</evidence>
<keyword evidence="3 5" id="KW-0378">Hydrolase</keyword>
<dbReference type="PROSITE" id="PS00138">
    <property type="entry name" value="SUBTILASE_SER"/>
    <property type="match status" value="1"/>
</dbReference>
<evidence type="ECO:0000313" key="9">
    <source>
        <dbReference type="EMBL" id="MFC7419721.1"/>
    </source>
</evidence>
<dbReference type="Proteomes" id="UP001596473">
    <property type="component" value="Unassembled WGS sequence"/>
</dbReference>
<dbReference type="Pfam" id="PF18065">
    <property type="entry name" value="PatG_C"/>
    <property type="match status" value="1"/>
</dbReference>
<evidence type="ECO:0000256" key="1">
    <source>
        <dbReference type="ARBA" id="ARBA00011073"/>
    </source>
</evidence>
<organism evidence="9 10">
    <name type="scientific">Iodobacter arcticus</name>
    <dbReference type="NCBI Taxonomy" id="590593"/>
    <lineage>
        <taxon>Bacteria</taxon>
        <taxon>Pseudomonadati</taxon>
        <taxon>Pseudomonadota</taxon>
        <taxon>Betaproteobacteria</taxon>
        <taxon>Neisseriales</taxon>
        <taxon>Chitinibacteraceae</taxon>
        <taxon>Iodobacter</taxon>
    </lineage>
</organism>
<comment type="similarity">
    <text evidence="1 5">Belongs to the peptidase S8 family.</text>
</comment>
<gene>
    <name evidence="9" type="ORF">ACFQNF_07485</name>
</gene>
<feature type="active site" description="Charge relay system" evidence="5">
    <location>
        <position position="63"/>
    </location>
</feature>
<dbReference type="InterPro" id="IPR040636">
    <property type="entry name" value="PatG_C"/>
</dbReference>
<proteinExistence type="inferred from homology"/>
<dbReference type="PRINTS" id="PR00723">
    <property type="entry name" value="SUBTILISIN"/>
</dbReference>
<feature type="active site" description="Charge relay system" evidence="5">
    <location>
        <position position="29"/>
    </location>
</feature>
<dbReference type="SUPFAM" id="SSF52743">
    <property type="entry name" value="Subtilisin-like"/>
    <property type="match status" value="1"/>
</dbReference>
<keyword evidence="4 5" id="KW-0720">Serine protease</keyword>
<evidence type="ECO:0000256" key="2">
    <source>
        <dbReference type="ARBA" id="ARBA00022670"/>
    </source>
</evidence>
<keyword evidence="10" id="KW-1185">Reference proteome</keyword>
<dbReference type="InterPro" id="IPR023828">
    <property type="entry name" value="Peptidase_S8_Ser-AS"/>
</dbReference>
<protein>
    <submittedName>
        <fullName evidence="9">PatA/PatG family cyanobactin maturation protease</fullName>
    </submittedName>
</protein>
<dbReference type="Pfam" id="PF18047">
    <property type="entry name" value="PatG_D"/>
    <property type="match status" value="1"/>
</dbReference>
<evidence type="ECO:0000313" key="10">
    <source>
        <dbReference type="Proteomes" id="UP001596473"/>
    </source>
</evidence>
<dbReference type="CDD" id="cd07476">
    <property type="entry name" value="Peptidases_S8_thiazoline_oxidase_subtilisin-like_protease"/>
    <property type="match status" value="1"/>
</dbReference>
<dbReference type="InterPro" id="IPR015500">
    <property type="entry name" value="Peptidase_S8_subtilisin-rel"/>
</dbReference>
<feature type="domain" description="PatG C-terminal" evidence="8">
    <location>
        <begin position="565"/>
        <end position="676"/>
    </location>
</feature>
<dbReference type="RefSeq" id="WP_380187365.1">
    <property type="nucleotide sequence ID" value="NZ_JBHTBQ010000012.1"/>
</dbReference>
<dbReference type="PROSITE" id="PS51892">
    <property type="entry name" value="SUBTILASE"/>
    <property type="match status" value="1"/>
</dbReference>
<keyword evidence="2 5" id="KW-0645">Protease</keyword>
<dbReference type="InterPro" id="IPR050131">
    <property type="entry name" value="Peptidase_S8_subtilisin-like"/>
</dbReference>
<dbReference type="InterPro" id="IPR040483">
    <property type="entry name" value="PatG_dom"/>
</dbReference>
<dbReference type="Pfam" id="PF00082">
    <property type="entry name" value="Peptidase_S8"/>
    <property type="match status" value="1"/>
</dbReference>
<feature type="domain" description="Peptidase S8/S53" evidence="6">
    <location>
        <begin position="21"/>
        <end position="264"/>
    </location>
</feature>
<evidence type="ECO:0000259" key="8">
    <source>
        <dbReference type="Pfam" id="PF18065"/>
    </source>
</evidence>
<comment type="caution">
    <text evidence="9">The sequence shown here is derived from an EMBL/GenBank/DDBJ whole genome shotgun (WGS) entry which is preliminary data.</text>
</comment>
<dbReference type="Gene3D" id="3.40.50.200">
    <property type="entry name" value="Peptidase S8/S53 domain"/>
    <property type="match status" value="1"/>
</dbReference>
<dbReference type="InterPro" id="IPR023830">
    <property type="entry name" value="Peptidase_S8A_PatG"/>
</dbReference>
<sequence length="679" mass="72862">MGNISSITGLVNLWAETTGSSEICIAVLDGSVDMNHPCFTGAQLQQVDTLSYSHAKQGLASEHGTQVASIIWGQHGSDVQGIAPHCRGIIIPIYSSDHAANRTCSQLDLARAINQAISLGAHIINISGGELSSSGIASPILEKAIQQCIDSDILVIAAAGNDGCRCLHVPASIASVLAVGAMDNNGEPLAFSNWGDVYQKNGILALGVDIPGAVPGGMITSLSGTSFAAPIISGVAALLLSLQLKQGHEPSPQRIRSALLETADPCDAHHTNAKECERVLVGRLNITQAHTWLNTIYQTKSDVGIVELGFPIPEAIDFLHPVIPSINNSHQPQLAKSQKTAFTAPFGIHCSTYRRNNMNDSILIPQAAFVDSTDISASSAEYTTTSSASNSPASSAIQASEVVASDCGCQKGKTPPANAYVLGQIGYDFATESQRDAFTQLSGINIHDPHELLTYLKSNPSAASNMIWTLCMDATVVYAIQPYGPFANHSYDRLQEFLASQLSPNSVDRVSIPGLISGSTRLMNGQEIPVLFPDLRGMYSWSTAALISANIGPAPTDKKDALLHEKKSDGIRNFLDRIYYEVRNLGITPQDRAMNYAATNAFQVADVYSNAIQADMKLDVIDVERSPICRPGSDCWDVKITFFNPAKRLEQARHVYRFTIDVSEVIPVTVGKIRHWDVN</sequence>
<evidence type="ECO:0000256" key="5">
    <source>
        <dbReference type="PROSITE-ProRule" id="PRU01240"/>
    </source>
</evidence>
<reference evidence="10" key="1">
    <citation type="journal article" date="2019" name="Int. J. Syst. Evol. Microbiol.">
        <title>The Global Catalogue of Microorganisms (GCM) 10K type strain sequencing project: providing services to taxonomists for standard genome sequencing and annotation.</title>
        <authorList>
            <consortium name="The Broad Institute Genomics Platform"/>
            <consortium name="The Broad Institute Genome Sequencing Center for Infectious Disease"/>
            <person name="Wu L."/>
            <person name="Ma J."/>
        </authorList>
    </citation>
    <scope>NUCLEOTIDE SEQUENCE [LARGE SCALE GENOMIC DNA]</scope>
    <source>
        <strain evidence="10">CCUG 62945</strain>
    </source>
</reference>
<feature type="active site" description="Charge relay system" evidence="5">
    <location>
        <position position="226"/>
    </location>
</feature>
<feature type="domain" description="PatG" evidence="7">
    <location>
        <begin position="420"/>
        <end position="516"/>
    </location>
</feature>
<evidence type="ECO:0000256" key="3">
    <source>
        <dbReference type="ARBA" id="ARBA00022801"/>
    </source>
</evidence>
<evidence type="ECO:0000259" key="6">
    <source>
        <dbReference type="Pfam" id="PF00082"/>
    </source>
</evidence>
<dbReference type="GO" id="GO:0008233">
    <property type="term" value="F:peptidase activity"/>
    <property type="evidence" value="ECO:0007669"/>
    <property type="project" value="UniProtKB-KW"/>
</dbReference>
<dbReference type="GO" id="GO:0006508">
    <property type="term" value="P:proteolysis"/>
    <property type="evidence" value="ECO:0007669"/>
    <property type="project" value="UniProtKB-KW"/>
</dbReference>
<accession>A0ABW2QW95</accession>